<evidence type="ECO:0000313" key="2">
    <source>
        <dbReference type="RefSeq" id="XP_031385814.1"/>
    </source>
</evidence>
<accession>A0A6P8CUP5</accession>
<dbReference type="RefSeq" id="XP_031385814.1">
    <property type="nucleotide sequence ID" value="XM_031529954.1"/>
</dbReference>
<protein>
    <submittedName>
        <fullName evidence="2">Uncharacterized protein LOC116199559</fullName>
    </submittedName>
</protein>
<organism evidence="1 2">
    <name type="scientific">Punica granatum</name>
    <name type="common">Pomegranate</name>
    <dbReference type="NCBI Taxonomy" id="22663"/>
    <lineage>
        <taxon>Eukaryota</taxon>
        <taxon>Viridiplantae</taxon>
        <taxon>Streptophyta</taxon>
        <taxon>Embryophyta</taxon>
        <taxon>Tracheophyta</taxon>
        <taxon>Spermatophyta</taxon>
        <taxon>Magnoliopsida</taxon>
        <taxon>eudicotyledons</taxon>
        <taxon>Gunneridae</taxon>
        <taxon>Pentapetalae</taxon>
        <taxon>rosids</taxon>
        <taxon>malvids</taxon>
        <taxon>Myrtales</taxon>
        <taxon>Lythraceae</taxon>
        <taxon>Punica</taxon>
    </lineage>
</organism>
<keyword evidence="1" id="KW-1185">Reference proteome</keyword>
<dbReference type="Proteomes" id="UP000515151">
    <property type="component" value="Chromosome 1"/>
</dbReference>
<name>A0A6P8CUP5_PUNGR</name>
<reference evidence="2" key="2">
    <citation type="submission" date="2025-08" db="UniProtKB">
        <authorList>
            <consortium name="RefSeq"/>
        </authorList>
    </citation>
    <scope>IDENTIFICATION</scope>
    <source>
        <tissue evidence="2">Leaf</tissue>
    </source>
</reference>
<reference evidence="1" key="1">
    <citation type="journal article" date="2020" name="Plant Biotechnol. J.">
        <title>The pomegranate (Punica granatum L.) draft genome dissects genetic divergence between soft- and hard-seeded cultivars.</title>
        <authorList>
            <person name="Luo X."/>
            <person name="Li H."/>
            <person name="Wu Z."/>
            <person name="Yao W."/>
            <person name="Zhao P."/>
            <person name="Cao D."/>
            <person name="Yu H."/>
            <person name="Li K."/>
            <person name="Poudel K."/>
            <person name="Zhao D."/>
            <person name="Zhang F."/>
            <person name="Xia X."/>
            <person name="Chen L."/>
            <person name="Wang Q."/>
            <person name="Jing D."/>
            <person name="Cao S."/>
        </authorList>
    </citation>
    <scope>NUCLEOTIDE SEQUENCE [LARGE SCALE GENOMIC DNA]</scope>
    <source>
        <strain evidence="1">cv. Tunisia</strain>
    </source>
</reference>
<sequence length="121" mass="13702">MSFERYDWGLVSLGTAGASEVSAGGESMEGSIAGEEEEGGRFTFWKVQGQRGELERESISTDYHNLDFSTCYFTAPLQLLQRNAVAPNRFCIYTDRLFSTVALKPKRLREVFTRLLNKILH</sequence>
<dbReference type="AlphaFoldDB" id="A0A6P8CUP5"/>
<dbReference type="GeneID" id="116199559"/>
<gene>
    <name evidence="2" type="primary">LOC116199559</name>
</gene>
<evidence type="ECO:0000313" key="1">
    <source>
        <dbReference type="Proteomes" id="UP000515151"/>
    </source>
</evidence>
<proteinExistence type="predicted"/>